<keyword evidence="4" id="KW-0804">Transcription</keyword>
<dbReference type="SUPFAM" id="SSF46785">
    <property type="entry name" value="Winged helix' DNA-binding domain"/>
    <property type="match status" value="1"/>
</dbReference>
<keyword evidence="8" id="KW-1185">Reference proteome</keyword>
<dbReference type="Pfam" id="PF13545">
    <property type="entry name" value="HTH_Crp_2"/>
    <property type="match status" value="1"/>
</dbReference>
<dbReference type="PROSITE" id="PS51063">
    <property type="entry name" value="HTH_CRP_2"/>
    <property type="match status" value="1"/>
</dbReference>
<reference evidence="7 8" key="1">
    <citation type="submission" date="2016-11" db="EMBL/GenBank/DDBJ databases">
        <title>Paenibacillus species isolates.</title>
        <authorList>
            <person name="Beno S.M."/>
        </authorList>
    </citation>
    <scope>NUCLEOTIDE SEQUENCE [LARGE SCALE GENOMIC DNA]</scope>
    <source>
        <strain evidence="7 8">FSL R5-0378</strain>
    </source>
</reference>
<dbReference type="PROSITE" id="PS50042">
    <property type="entry name" value="CNMP_BINDING_3"/>
    <property type="match status" value="1"/>
</dbReference>
<organism evidence="7 8">
    <name type="scientific">Paenibacillus rhizosphaerae</name>
    <dbReference type="NCBI Taxonomy" id="297318"/>
    <lineage>
        <taxon>Bacteria</taxon>
        <taxon>Bacillati</taxon>
        <taxon>Bacillota</taxon>
        <taxon>Bacilli</taxon>
        <taxon>Bacillales</taxon>
        <taxon>Paenibacillaceae</taxon>
        <taxon>Paenibacillus</taxon>
    </lineage>
</organism>
<dbReference type="PANTHER" id="PTHR24567:SF26">
    <property type="entry name" value="REGULATORY PROTEIN YEIL"/>
    <property type="match status" value="1"/>
</dbReference>
<dbReference type="SMART" id="SM00100">
    <property type="entry name" value="cNMP"/>
    <property type="match status" value="1"/>
</dbReference>
<accession>A0A1R1F1K4</accession>
<protein>
    <submittedName>
        <fullName evidence="7">Crp/Fnr family transcriptional regulator</fullName>
    </submittedName>
</protein>
<dbReference type="RefSeq" id="WP_076166717.1">
    <property type="nucleotide sequence ID" value="NZ_MRTP01000001.1"/>
</dbReference>
<dbReference type="GO" id="GO:0003677">
    <property type="term" value="F:DNA binding"/>
    <property type="evidence" value="ECO:0007669"/>
    <property type="project" value="UniProtKB-KW"/>
</dbReference>
<keyword evidence="1" id="KW-0805">Transcription regulation</keyword>
<dbReference type="STRING" id="297318.BK138_04945"/>
<dbReference type="InterPro" id="IPR050397">
    <property type="entry name" value="Env_Response_Regulators"/>
</dbReference>
<dbReference type="GO" id="GO:0003700">
    <property type="term" value="F:DNA-binding transcription factor activity"/>
    <property type="evidence" value="ECO:0007669"/>
    <property type="project" value="TreeGrafter"/>
</dbReference>
<proteinExistence type="predicted"/>
<evidence type="ECO:0000259" key="6">
    <source>
        <dbReference type="PROSITE" id="PS51063"/>
    </source>
</evidence>
<evidence type="ECO:0000313" key="8">
    <source>
        <dbReference type="Proteomes" id="UP000187172"/>
    </source>
</evidence>
<dbReference type="Gene3D" id="2.60.120.10">
    <property type="entry name" value="Jelly Rolls"/>
    <property type="match status" value="1"/>
</dbReference>
<keyword evidence="3" id="KW-0010">Activator</keyword>
<dbReference type="Pfam" id="PF00027">
    <property type="entry name" value="cNMP_binding"/>
    <property type="match status" value="1"/>
</dbReference>
<dbReference type="PANTHER" id="PTHR24567">
    <property type="entry name" value="CRP FAMILY TRANSCRIPTIONAL REGULATORY PROTEIN"/>
    <property type="match status" value="1"/>
</dbReference>
<sequence>MREIQDRGLLADYLRQYELETIFYEPFRPHLSLYCFDQGEFICSQGAPAEYLYVLVSGKIKIYTTSPEGKTLILNFMKPLEIIGDIEYLKETDTVNTVEAVTTVHMIGIHHRWLRKFGQDYAPMLQFLLDMITNKFYIKSNFLSLNLMYPVEVRLASYLLSISFDDADTSGQEQRTAINLVDAANLIGTSYRHVNRVIQKFCKDGLVERDKGYIRVIDRKGLSDLAGQNIYEVVTKGGANQ</sequence>
<dbReference type="InterPro" id="IPR018488">
    <property type="entry name" value="cNMP-bd_CS"/>
</dbReference>
<evidence type="ECO:0000256" key="2">
    <source>
        <dbReference type="ARBA" id="ARBA00023125"/>
    </source>
</evidence>
<feature type="domain" description="Cyclic nucleotide-binding" evidence="5">
    <location>
        <begin position="34"/>
        <end position="117"/>
    </location>
</feature>
<dbReference type="InterPro" id="IPR036390">
    <property type="entry name" value="WH_DNA-bd_sf"/>
</dbReference>
<dbReference type="InterPro" id="IPR000595">
    <property type="entry name" value="cNMP-bd_dom"/>
</dbReference>
<dbReference type="PROSITE" id="PS00888">
    <property type="entry name" value="CNMP_BINDING_1"/>
    <property type="match status" value="1"/>
</dbReference>
<comment type="caution">
    <text evidence="7">The sequence shown here is derived from an EMBL/GenBank/DDBJ whole genome shotgun (WGS) entry which is preliminary data.</text>
</comment>
<dbReference type="Proteomes" id="UP000187172">
    <property type="component" value="Unassembled WGS sequence"/>
</dbReference>
<dbReference type="EMBL" id="MRTP01000001">
    <property type="protein sequence ID" value="OMF57927.1"/>
    <property type="molecule type" value="Genomic_DNA"/>
</dbReference>
<dbReference type="GO" id="GO:0005829">
    <property type="term" value="C:cytosol"/>
    <property type="evidence" value="ECO:0007669"/>
    <property type="project" value="TreeGrafter"/>
</dbReference>
<dbReference type="InterPro" id="IPR014710">
    <property type="entry name" value="RmlC-like_jellyroll"/>
</dbReference>
<name>A0A1R1F1K4_9BACL</name>
<dbReference type="InterPro" id="IPR012318">
    <property type="entry name" value="HTH_CRP"/>
</dbReference>
<gene>
    <name evidence="7" type="ORF">BK138_04945</name>
</gene>
<dbReference type="SUPFAM" id="SSF51206">
    <property type="entry name" value="cAMP-binding domain-like"/>
    <property type="match status" value="1"/>
</dbReference>
<feature type="domain" description="HTH crp-type" evidence="6">
    <location>
        <begin position="149"/>
        <end position="220"/>
    </location>
</feature>
<evidence type="ECO:0000313" key="7">
    <source>
        <dbReference type="EMBL" id="OMF57927.1"/>
    </source>
</evidence>
<keyword evidence="2" id="KW-0238">DNA-binding</keyword>
<evidence type="ECO:0000256" key="3">
    <source>
        <dbReference type="ARBA" id="ARBA00023159"/>
    </source>
</evidence>
<dbReference type="InterPro" id="IPR018490">
    <property type="entry name" value="cNMP-bd_dom_sf"/>
</dbReference>
<evidence type="ECO:0000256" key="1">
    <source>
        <dbReference type="ARBA" id="ARBA00023015"/>
    </source>
</evidence>
<evidence type="ECO:0000256" key="4">
    <source>
        <dbReference type="ARBA" id="ARBA00023163"/>
    </source>
</evidence>
<dbReference type="CDD" id="cd00038">
    <property type="entry name" value="CAP_ED"/>
    <property type="match status" value="1"/>
</dbReference>
<dbReference type="AlphaFoldDB" id="A0A1R1F1K4"/>
<evidence type="ECO:0000259" key="5">
    <source>
        <dbReference type="PROSITE" id="PS50042"/>
    </source>
</evidence>